<comment type="similarity">
    <text evidence="4 12">Belongs to the aldose epimerase family.</text>
</comment>
<keyword evidence="9" id="KW-0597">Phosphoprotein</keyword>
<dbReference type="InterPro" id="IPR018052">
    <property type="entry name" value="Ald1_epimerase_CS"/>
</dbReference>
<dbReference type="CDD" id="cd09019">
    <property type="entry name" value="galactose_mutarotase_like"/>
    <property type="match status" value="1"/>
</dbReference>
<evidence type="ECO:0000256" key="16">
    <source>
        <dbReference type="SAM" id="SignalP"/>
    </source>
</evidence>
<gene>
    <name evidence="17" type="primary">mro</name>
    <name evidence="17" type="ORF">SBA5_580016</name>
</gene>
<evidence type="ECO:0000256" key="12">
    <source>
        <dbReference type="PIRNR" id="PIRNR005096"/>
    </source>
</evidence>
<dbReference type="Gene3D" id="2.70.98.10">
    <property type="match status" value="1"/>
</dbReference>
<evidence type="ECO:0000256" key="13">
    <source>
        <dbReference type="PIRSR" id="PIRSR005096-1"/>
    </source>
</evidence>
<evidence type="ECO:0000256" key="14">
    <source>
        <dbReference type="PIRSR" id="PIRSR005096-2"/>
    </source>
</evidence>
<dbReference type="NCBIfam" id="NF008277">
    <property type="entry name" value="PRK11055.1"/>
    <property type="match status" value="1"/>
</dbReference>
<evidence type="ECO:0000256" key="3">
    <source>
        <dbReference type="ARBA" id="ARBA00005028"/>
    </source>
</evidence>
<comment type="pathway">
    <text evidence="3 12">Carbohydrate metabolism; hexose metabolism.</text>
</comment>
<dbReference type="GO" id="GO:0005737">
    <property type="term" value="C:cytoplasm"/>
    <property type="evidence" value="ECO:0007669"/>
    <property type="project" value="UniProtKB-SubCell"/>
</dbReference>
<proteinExistence type="inferred from homology"/>
<dbReference type="EC" id="5.1.3.3" evidence="6 12"/>
<dbReference type="PANTHER" id="PTHR10091">
    <property type="entry name" value="ALDOSE-1-EPIMERASE"/>
    <property type="match status" value="1"/>
</dbReference>
<feature type="chain" id="PRO_5014673538" description="Aldose 1-epimerase" evidence="16">
    <location>
        <begin position="24"/>
        <end position="372"/>
    </location>
</feature>
<dbReference type="AlphaFoldDB" id="A0A2N9LV81"/>
<feature type="signal peptide" evidence="16">
    <location>
        <begin position="1"/>
        <end position="23"/>
    </location>
</feature>
<keyword evidence="11 12" id="KW-0119">Carbohydrate metabolism</keyword>
<dbReference type="PIRSF" id="PIRSF005096">
    <property type="entry name" value="GALM"/>
    <property type="match status" value="1"/>
</dbReference>
<dbReference type="OrthoDB" id="9779408at2"/>
<evidence type="ECO:0000256" key="4">
    <source>
        <dbReference type="ARBA" id="ARBA00006206"/>
    </source>
</evidence>
<evidence type="ECO:0000256" key="6">
    <source>
        <dbReference type="ARBA" id="ARBA00013185"/>
    </source>
</evidence>
<dbReference type="Pfam" id="PF01263">
    <property type="entry name" value="Aldose_epim"/>
    <property type="match status" value="1"/>
</dbReference>
<keyword evidence="10 12" id="KW-0413">Isomerase</keyword>
<dbReference type="InterPro" id="IPR011013">
    <property type="entry name" value="Gal_mutarotase_sf_dom"/>
</dbReference>
<comment type="subunit">
    <text evidence="5">Monomer.</text>
</comment>
<dbReference type="InterPro" id="IPR047215">
    <property type="entry name" value="Galactose_mutarotase-like"/>
</dbReference>
<evidence type="ECO:0000256" key="7">
    <source>
        <dbReference type="ARBA" id="ARBA00014165"/>
    </source>
</evidence>
<dbReference type="PROSITE" id="PS00545">
    <property type="entry name" value="ALDOSE_1_EPIMERASE"/>
    <property type="match status" value="1"/>
</dbReference>
<dbReference type="PANTHER" id="PTHR10091:SF0">
    <property type="entry name" value="GALACTOSE MUTAROTASE"/>
    <property type="match status" value="1"/>
</dbReference>
<evidence type="ECO:0000256" key="8">
    <source>
        <dbReference type="ARBA" id="ARBA00022490"/>
    </source>
</evidence>
<evidence type="ECO:0000313" key="17">
    <source>
        <dbReference type="EMBL" id="SPE27137.1"/>
    </source>
</evidence>
<accession>A0A2N9LV81</accession>
<protein>
    <recommendedName>
        <fullName evidence="7 12">Aldose 1-epimerase</fullName>
        <ecNumber evidence="6 12">5.1.3.3</ecNumber>
    </recommendedName>
</protein>
<feature type="binding site" evidence="15">
    <location>
        <begin position="104"/>
        <end position="105"/>
    </location>
    <ligand>
        <name>beta-D-galactose</name>
        <dbReference type="ChEBI" id="CHEBI:27667"/>
    </ligand>
</feature>
<dbReference type="InterPro" id="IPR014718">
    <property type="entry name" value="GH-type_carb-bd"/>
</dbReference>
<dbReference type="InterPro" id="IPR008183">
    <property type="entry name" value="Aldose_1/G6P_1-epimerase"/>
</dbReference>
<dbReference type="GO" id="GO:0033499">
    <property type="term" value="P:galactose catabolic process via UDP-galactose, Leloir pathway"/>
    <property type="evidence" value="ECO:0007669"/>
    <property type="project" value="TreeGrafter"/>
</dbReference>
<evidence type="ECO:0000256" key="9">
    <source>
        <dbReference type="ARBA" id="ARBA00022553"/>
    </source>
</evidence>
<dbReference type="EMBL" id="OKRB01000117">
    <property type="protein sequence ID" value="SPE27137.1"/>
    <property type="molecule type" value="Genomic_DNA"/>
</dbReference>
<dbReference type="UniPathway" id="UPA00242"/>
<dbReference type="Proteomes" id="UP000239735">
    <property type="component" value="Unassembled WGS sequence"/>
</dbReference>
<dbReference type="FunFam" id="2.70.98.10:FF:000003">
    <property type="entry name" value="Aldose 1-epimerase"/>
    <property type="match status" value="1"/>
</dbReference>
<keyword evidence="16" id="KW-0732">Signal</keyword>
<dbReference type="GO" id="GO:0004034">
    <property type="term" value="F:aldose 1-epimerase activity"/>
    <property type="evidence" value="ECO:0007669"/>
    <property type="project" value="UniProtKB-EC"/>
</dbReference>
<organism evidence="17 18">
    <name type="scientific">Candidatus Sulfuritelmatomonas gaucii</name>
    <dbReference type="NCBI Taxonomy" id="2043161"/>
    <lineage>
        <taxon>Bacteria</taxon>
        <taxon>Pseudomonadati</taxon>
        <taxon>Acidobacteriota</taxon>
        <taxon>Terriglobia</taxon>
        <taxon>Terriglobales</taxon>
        <taxon>Acidobacteriaceae</taxon>
        <taxon>Candidatus Sulfuritelmatomonas</taxon>
    </lineage>
</organism>
<keyword evidence="8" id="KW-0963">Cytoplasm</keyword>
<evidence type="ECO:0000256" key="10">
    <source>
        <dbReference type="ARBA" id="ARBA00023235"/>
    </source>
</evidence>
<evidence type="ECO:0000256" key="5">
    <source>
        <dbReference type="ARBA" id="ARBA00011245"/>
    </source>
</evidence>
<feature type="active site" description="Proton donor" evidence="13">
    <location>
        <position position="199"/>
    </location>
</feature>
<reference evidence="18" key="1">
    <citation type="submission" date="2018-02" db="EMBL/GenBank/DDBJ databases">
        <authorList>
            <person name="Hausmann B."/>
        </authorList>
    </citation>
    <scope>NUCLEOTIDE SEQUENCE [LARGE SCALE GENOMIC DNA]</scope>
    <source>
        <strain evidence="18">Peat soil MAG SbA5</strain>
    </source>
</reference>
<dbReference type="GO" id="GO:0030246">
    <property type="term" value="F:carbohydrate binding"/>
    <property type="evidence" value="ECO:0007669"/>
    <property type="project" value="InterPro"/>
</dbReference>
<dbReference type="InterPro" id="IPR015443">
    <property type="entry name" value="Aldose_1-epimerase"/>
</dbReference>
<name>A0A2N9LV81_9BACT</name>
<evidence type="ECO:0000256" key="11">
    <source>
        <dbReference type="ARBA" id="ARBA00023277"/>
    </source>
</evidence>
<sequence length="372" mass="39998">MVKQAAKLFAIMIGVAMAFTSLAQGEVKMAIWGKTADGVAVPIYTLTSGQIEVRVTAYGAHLVSIKTPDRTGNAADIILGFGSLQGYLTQPNSYLGAIVGRYGNRIALGKFTLDGKTYQIPVNNGPNALHGGPMGFDQYVWKSQEVPDGVEFTHVSPDGDMGFPGTLTAKVRYTLKGDTLRIDYSATTDKATVLNITNHSYFNLHGDGKGNILDQRIEINADRYTPVDAGLIPTGELASVAGTPMDFRKPEAIGARIDDSNEQLKRAGGYDFNFVLNGKPGTMRVAAIATDPASGRKLTVETTEPGVQFYSGNFLDGSLTGWNGVKYEKHGGFCLETQHFPDSPNHPDFPSTELKPGETMHSTTTFTFGVTK</sequence>
<dbReference type="GO" id="GO:0006006">
    <property type="term" value="P:glucose metabolic process"/>
    <property type="evidence" value="ECO:0007669"/>
    <property type="project" value="TreeGrafter"/>
</dbReference>
<feature type="active site" description="Proton acceptor" evidence="13">
    <location>
        <position position="336"/>
    </location>
</feature>
<evidence type="ECO:0000256" key="2">
    <source>
        <dbReference type="ARBA" id="ARBA00004496"/>
    </source>
</evidence>
<evidence type="ECO:0000313" key="18">
    <source>
        <dbReference type="Proteomes" id="UP000239735"/>
    </source>
</evidence>
<dbReference type="SUPFAM" id="SSF74650">
    <property type="entry name" value="Galactose mutarotase-like"/>
    <property type="match status" value="1"/>
</dbReference>
<comment type="subcellular location">
    <subcellularLocation>
        <location evidence="2">Cytoplasm</location>
    </subcellularLocation>
</comment>
<feature type="binding site" evidence="15">
    <location>
        <begin position="199"/>
        <end position="201"/>
    </location>
    <ligand>
        <name>beta-D-galactose</name>
        <dbReference type="ChEBI" id="CHEBI:27667"/>
    </ligand>
</feature>
<evidence type="ECO:0000256" key="15">
    <source>
        <dbReference type="PIRSR" id="PIRSR005096-3"/>
    </source>
</evidence>
<feature type="binding site" evidence="14">
    <location>
        <position position="271"/>
    </location>
    <ligand>
        <name>beta-D-galactose</name>
        <dbReference type="ChEBI" id="CHEBI:27667"/>
    </ligand>
</feature>
<comment type="catalytic activity">
    <reaction evidence="1 12">
        <text>alpha-D-glucose = beta-D-glucose</text>
        <dbReference type="Rhea" id="RHEA:10264"/>
        <dbReference type="ChEBI" id="CHEBI:15903"/>
        <dbReference type="ChEBI" id="CHEBI:17925"/>
        <dbReference type="EC" id="5.1.3.3"/>
    </reaction>
</comment>
<evidence type="ECO:0000256" key="1">
    <source>
        <dbReference type="ARBA" id="ARBA00001614"/>
    </source>
</evidence>